<comment type="caution">
    <text evidence="3">The sequence shown here is derived from an EMBL/GenBank/DDBJ whole genome shotgun (WGS) entry which is preliminary data.</text>
</comment>
<reference evidence="4" key="1">
    <citation type="submission" date="2022-10" db="EMBL/GenBank/DDBJ databases">
        <title>Genome assembly of Pristionchus species.</title>
        <authorList>
            <person name="Yoshida K."/>
            <person name="Sommer R.J."/>
        </authorList>
    </citation>
    <scope>NUCLEOTIDE SEQUENCE [LARGE SCALE GENOMIC DNA]</scope>
    <source>
        <strain evidence="2 4">RS5460</strain>
    </source>
</reference>
<reference evidence="3" key="2">
    <citation type="submission" date="2023-06" db="EMBL/GenBank/DDBJ databases">
        <title>Genome assembly of Pristionchus species.</title>
        <authorList>
            <person name="Yoshida K."/>
            <person name="Sommer R.J."/>
        </authorList>
    </citation>
    <scope>NUCLEOTIDE SEQUENCE</scope>
    <source>
        <strain evidence="3">RS5460</strain>
    </source>
</reference>
<feature type="non-terminal residue" evidence="3">
    <location>
        <position position="148"/>
    </location>
</feature>
<gene>
    <name evidence="2" type="ORF">PMAYCL1PPCAC_32833</name>
    <name evidence="3" type="ORF">PMAYCL1PPCAC_33022</name>
</gene>
<organism evidence="3 4">
    <name type="scientific">Pristionchus mayeri</name>
    <dbReference type="NCBI Taxonomy" id="1317129"/>
    <lineage>
        <taxon>Eukaryota</taxon>
        <taxon>Metazoa</taxon>
        <taxon>Ecdysozoa</taxon>
        <taxon>Nematoda</taxon>
        <taxon>Chromadorea</taxon>
        <taxon>Rhabditida</taxon>
        <taxon>Rhabditina</taxon>
        <taxon>Diplogasteromorpha</taxon>
        <taxon>Diplogasteroidea</taxon>
        <taxon>Neodiplogasteridae</taxon>
        <taxon>Pristionchus</taxon>
    </lineage>
</organism>
<protein>
    <submittedName>
        <fullName evidence="3">Uncharacterized protein</fullName>
    </submittedName>
</protein>
<sequence>FPEFIAAATMVPFYWFLLFVVLPGSLILSTGFFIILELPSGFFSNLFGGPAVCSEKKLVGHLSIEIEGFNFTRNGNTNCSVRGVCDNRRRITIWFDDLELLTYVYDPEVGIHQLQRDMLYNRPPHRLLYTLRLVIDHRTRQERNAGKR</sequence>
<dbReference type="EMBL" id="BTRK01000006">
    <property type="protein sequence ID" value="GMR62638.1"/>
    <property type="molecule type" value="Genomic_DNA"/>
</dbReference>
<keyword evidence="1" id="KW-0812">Transmembrane</keyword>
<dbReference type="AlphaFoldDB" id="A0AAN5DIC6"/>
<evidence type="ECO:0000256" key="1">
    <source>
        <dbReference type="SAM" id="Phobius"/>
    </source>
</evidence>
<feature type="non-terminal residue" evidence="3">
    <location>
        <position position="1"/>
    </location>
</feature>
<evidence type="ECO:0000313" key="3">
    <source>
        <dbReference type="EMBL" id="GMR62827.1"/>
    </source>
</evidence>
<name>A0AAN5DIC6_9BILA</name>
<evidence type="ECO:0000313" key="2">
    <source>
        <dbReference type="EMBL" id="GMR62638.1"/>
    </source>
</evidence>
<dbReference type="EMBL" id="BTRK01000006">
    <property type="protein sequence ID" value="GMR62827.1"/>
    <property type="molecule type" value="Genomic_DNA"/>
</dbReference>
<keyword evidence="1" id="KW-1133">Transmembrane helix</keyword>
<feature type="transmembrane region" description="Helical" evidence="1">
    <location>
        <begin position="12"/>
        <end position="36"/>
    </location>
</feature>
<keyword evidence="1" id="KW-0472">Membrane</keyword>
<proteinExistence type="predicted"/>
<dbReference type="Proteomes" id="UP001328107">
    <property type="component" value="Unassembled WGS sequence"/>
</dbReference>
<keyword evidence="4" id="KW-1185">Reference proteome</keyword>
<accession>A0AAN5DIC6</accession>
<evidence type="ECO:0000313" key="4">
    <source>
        <dbReference type="Proteomes" id="UP001328107"/>
    </source>
</evidence>